<evidence type="ECO:0000313" key="2">
    <source>
        <dbReference type="EMBL" id="KAJ6774208.1"/>
    </source>
</evidence>
<reference evidence="2" key="1">
    <citation type="submission" date="2022-11" db="EMBL/GenBank/DDBJ databases">
        <authorList>
            <person name="Hyden B.L."/>
            <person name="Feng K."/>
            <person name="Yates T."/>
            <person name="Jawdy S."/>
            <person name="Smart L.B."/>
            <person name="Muchero W."/>
        </authorList>
    </citation>
    <scope>NUCLEOTIDE SEQUENCE</scope>
    <source>
        <tissue evidence="2">Shoot tip</tissue>
    </source>
</reference>
<name>A0A9Q1AK38_SALPP</name>
<feature type="signal peptide" evidence="1">
    <location>
        <begin position="1"/>
        <end position="36"/>
    </location>
</feature>
<reference evidence="2" key="2">
    <citation type="journal article" date="2023" name="Int. J. Mol. Sci.">
        <title>De Novo Assembly and Annotation of 11 Diverse Shrub Willow (Salix) Genomes Reveals Novel Gene Organization in Sex-Linked Regions.</title>
        <authorList>
            <person name="Hyden B."/>
            <person name="Feng K."/>
            <person name="Yates T.B."/>
            <person name="Jawdy S."/>
            <person name="Cereghino C."/>
            <person name="Smart L.B."/>
            <person name="Muchero W."/>
        </authorList>
    </citation>
    <scope>NUCLEOTIDE SEQUENCE</scope>
    <source>
        <tissue evidence="2">Shoot tip</tissue>
    </source>
</reference>
<gene>
    <name evidence="2" type="ORF">OIU79_017604</name>
</gene>
<dbReference type="EMBL" id="JAPFFK010000002">
    <property type="protein sequence ID" value="KAJ6774208.1"/>
    <property type="molecule type" value="Genomic_DNA"/>
</dbReference>
<evidence type="ECO:0000313" key="3">
    <source>
        <dbReference type="Proteomes" id="UP001151532"/>
    </source>
</evidence>
<sequence length="98" mass="10980">MSLRLPPPVQSSQSHNNLPLIFRFFLLVHQVPLASGKEVKEEVIGYGYKVSTKRKGRVRALDPILTSNQEQGTIMDSIASVGFEDERVRDGGRVSNER</sequence>
<dbReference type="AlphaFoldDB" id="A0A9Q1AK38"/>
<organism evidence="2 3">
    <name type="scientific">Salix purpurea</name>
    <name type="common">Purple osier willow</name>
    <dbReference type="NCBI Taxonomy" id="77065"/>
    <lineage>
        <taxon>Eukaryota</taxon>
        <taxon>Viridiplantae</taxon>
        <taxon>Streptophyta</taxon>
        <taxon>Embryophyta</taxon>
        <taxon>Tracheophyta</taxon>
        <taxon>Spermatophyta</taxon>
        <taxon>Magnoliopsida</taxon>
        <taxon>eudicotyledons</taxon>
        <taxon>Gunneridae</taxon>
        <taxon>Pentapetalae</taxon>
        <taxon>rosids</taxon>
        <taxon>fabids</taxon>
        <taxon>Malpighiales</taxon>
        <taxon>Salicaceae</taxon>
        <taxon>Saliceae</taxon>
        <taxon>Salix</taxon>
    </lineage>
</organism>
<evidence type="ECO:0000256" key="1">
    <source>
        <dbReference type="SAM" id="SignalP"/>
    </source>
</evidence>
<accession>A0A9Q1AK38</accession>
<keyword evidence="1" id="KW-0732">Signal</keyword>
<dbReference type="Proteomes" id="UP001151532">
    <property type="component" value="Chromosome 5"/>
</dbReference>
<comment type="caution">
    <text evidence="2">The sequence shown here is derived from an EMBL/GenBank/DDBJ whole genome shotgun (WGS) entry which is preliminary data.</text>
</comment>
<feature type="chain" id="PRO_5040205102" evidence="1">
    <location>
        <begin position="37"/>
        <end position="98"/>
    </location>
</feature>
<protein>
    <submittedName>
        <fullName evidence="2">Uncharacterized protein</fullName>
    </submittedName>
</protein>
<keyword evidence="3" id="KW-1185">Reference proteome</keyword>
<proteinExistence type="predicted"/>